<proteinExistence type="inferred from homology"/>
<dbReference type="InterPro" id="IPR000089">
    <property type="entry name" value="Biotin_lipoyl"/>
</dbReference>
<dbReference type="Gene3D" id="2.40.50.100">
    <property type="match status" value="1"/>
</dbReference>
<dbReference type="EC" id="2.3.1.-" evidence="4"/>
<dbReference type="Pfam" id="PF00364">
    <property type="entry name" value="Biotin_lipoyl"/>
    <property type="match status" value="1"/>
</dbReference>
<dbReference type="Pfam" id="PF02817">
    <property type="entry name" value="E3_binding"/>
    <property type="match status" value="1"/>
</dbReference>
<evidence type="ECO:0000256" key="4">
    <source>
        <dbReference type="RuleBase" id="RU003423"/>
    </source>
</evidence>
<sequence>MATLLRVPEVATGSTEAVLSEWLVPENEAFDAGTALAVLETDKAAVEVEAEDGATVLRQLVDRGTTVEVGTPIAVLGAVGEDVSGLLAELGASVSASASQNGSAQPESAPSEPAPPEPAPAASNGSRERIFASPLARKMLKEAGIGLEAVAGTGPNGRIVRKDVEAAIARADRPAPVAAQLEATSEPAREKPVAEPAPVRREPAAGASVTEIPHTRIRRAIASRLTMSKQTVPHFSVRRTARIDALLALRKQLNEVSPARISVNDLIIRAVAVAHTEVPDANVIWTEDALRKYDSVDVGVAIASGRGLVTPVVRGVEKLAPSAISDQVKGFATQADEGKLKQQDLEGGSIAVSNLGMYGLDEFTAIINPPQSSILAVGAGKPGAVVVDGELTVATQLALTLAVDHRAIDGALAASWLGVLVDALEQPLRLVA</sequence>
<dbReference type="Gene3D" id="4.10.320.10">
    <property type="entry name" value="E3-binding domain"/>
    <property type="match status" value="1"/>
</dbReference>
<feature type="region of interest" description="Disordered" evidence="5">
    <location>
        <begin position="179"/>
        <end position="209"/>
    </location>
</feature>
<comment type="cofactor">
    <cofactor evidence="1 4">
        <name>(R)-lipoate</name>
        <dbReference type="ChEBI" id="CHEBI:83088"/>
    </cofactor>
</comment>
<feature type="region of interest" description="Disordered" evidence="5">
    <location>
        <begin position="97"/>
        <end position="126"/>
    </location>
</feature>
<dbReference type="AlphaFoldDB" id="A0A9Y2IFG6"/>
<dbReference type="GO" id="GO:0006086">
    <property type="term" value="P:pyruvate decarboxylation to acetyl-CoA"/>
    <property type="evidence" value="ECO:0007669"/>
    <property type="project" value="InterPro"/>
</dbReference>
<feature type="compositionally biased region" description="Basic and acidic residues" evidence="5">
    <location>
        <begin position="187"/>
        <end position="203"/>
    </location>
</feature>
<dbReference type="Gene3D" id="3.30.559.10">
    <property type="entry name" value="Chloramphenicol acetyltransferase-like domain"/>
    <property type="match status" value="1"/>
</dbReference>
<dbReference type="InterPro" id="IPR001078">
    <property type="entry name" value="2-oxoacid_DH_actylTfrase"/>
</dbReference>
<evidence type="ECO:0000256" key="1">
    <source>
        <dbReference type="ARBA" id="ARBA00001938"/>
    </source>
</evidence>
<name>A0A9Y2IFG6_9PSEU</name>
<dbReference type="CDD" id="cd06849">
    <property type="entry name" value="lipoyl_domain"/>
    <property type="match status" value="1"/>
</dbReference>
<feature type="domain" description="Lipoyl-binding" evidence="6">
    <location>
        <begin position="2"/>
        <end position="77"/>
    </location>
</feature>
<dbReference type="InterPro" id="IPR036625">
    <property type="entry name" value="E3-bd_dom_sf"/>
</dbReference>
<accession>A0A9Y2IFG6</accession>
<dbReference type="PROSITE" id="PS50968">
    <property type="entry name" value="BIOTINYL_LIPOYL"/>
    <property type="match status" value="1"/>
</dbReference>
<comment type="similarity">
    <text evidence="2 4">Belongs to the 2-oxoacid dehydrogenase family.</text>
</comment>
<keyword evidence="4 8" id="KW-0012">Acyltransferase</keyword>
<keyword evidence="4 8" id="KW-0808">Transferase</keyword>
<dbReference type="InterPro" id="IPR045257">
    <property type="entry name" value="E2/Pdx1"/>
</dbReference>
<dbReference type="GO" id="GO:0016746">
    <property type="term" value="F:acyltransferase activity"/>
    <property type="evidence" value="ECO:0007669"/>
    <property type="project" value="UniProtKB-KW"/>
</dbReference>
<dbReference type="Pfam" id="PF00198">
    <property type="entry name" value="2-oxoacid_dh"/>
    <property type="match status" value="1"/>
</dbReference>
<feature type="domain" description="Peripheral subunit-binding (PSBD)" evidence="7">
    <location>
        <begin position="131"/>
        <end position="168"/>
    </location>
</feature>
<dbReference type="EMBL" id="CP127294">
    <property type="protein sequence ID" value="WIX77398.1"/>
    <property type="molecule type" value="Genomic_DNA"/>
</dbReference>
<evidence type="ECO:0000259" key="7">
    <source>
        <dbReference type="PROSITE" id="PS51826"/>
    </source>
</evidence>
<evidence type="ECO:0000256" key="2">
    <source>
        <dbReference type="ARBA" id="ARBA00007317"/>
    </source>
</evidence>
<dbReference type="InterPro" id="IPR023213">
    <property type="entry name" value="CAT-like_dom_sf"/>
</dbReference>
<dbReference type="SUPFAM" id="SSF52777">
    <property type="entry name" value="CoA-dependent acyltransferases"/>
    <property type="match status" value="1"/>
</dbReference>
<dbReference type="PANTHER" id="PTHR23151:SF90">
    <property type="entry name" value="DIHYDROLIPOYLLYSINE-RESIDUE ACETYLTRANSFERASE COMPONENT OF PYRUVATE DEHYDROGENASE COMPLEX, MITOCHONDRIAL-RELATED"/>
    <property type="match status" value="1"/>
</dbReference>
<dbReference type="PANTHER" id="PTHR23151">
    <property type="entry name" value="DIHYDROLIPOAMIDE ACETYL/SUCCINYL-TRANSFERASE-RELATED"/>
    <property type="match status" value="1"/>
</dbReference>
<dbReference type="RefSeq" id="WP_285968139.1">
    <property type="nucleotide sequence ID" value="NZ_CP127294.1"/>
</dbReference>
<dbReference type="SUPFAM" id="SSF47005">
    <property type="entry name" value="Peripheral subunit-binding domain of 2-oxo acid dehydrogenase complex"/>
    <property type="match status" value="1"/>
</dbReference>
<dbReference type="GO" id="GO:0045254">
    <property type="term" value="C:pyruvate dehydrogenase complex"/>
    <property type="evidence" value="ECO:0007669"/>
    <property type="project" value="InterPro"/>
</dbReference>
<gene>
    <name evidence="8" type="ORF">QRX50_39320</name>
</gene>
<evidence type="ECO:0000313" key="9">
    <source>
        <dbReference type="Proteomes" id="UP001236014"/>
    </source>
</evidence>
<dbReference type="InterPro" id="IPR011053">
    <property type="entry name" value="Single_hybrid_motif"/>
</dbReference>
<reference evidence="8 9" key="1">
    <citation type="submission" date="2023-06" db="EMBL/GenBank/DDBJ databases">
        <authorList>
            <person name="Oyuntsetseg B."/>
            <person name="Kim S.B."/>
        </authorList>
    </citation>
    <scope>NUCLEOTIDE SEQUENCE [LARGE SCALE GENOMIC DNA]</scope>
    <source>
        <strain evidence="8 9">2-15</strain>
    </source>
</reference>
<dbReference type="InterPro" id="IPR004167">
    <property type="entry name" value="PSBD"/>
</dbReference>
<evidence type="ECO:0000259" key="6">
    <source>
        <dbReference type="PROSITE" id="PS50968"/>
    </source>
</evidence>
<organism evidence="8 9">
    <name type="scientific">Amycolatopsis carbonis</name>
    <dbReference type="NCBI Taxonomy" id="715471"/>
    <lineage>
        <taxon>Bacteria</taxon>
        <taxon>Bacillati</taxon>
        <taxon>Actinomycetota</taxon>
        <taxon>Actinomycetes</taxon>
        <taxon>Pseudonocardiales</taxon>
        <taxon>Pseudonocardiaceae</taxon>
        <taxon>Amycolatopsis</taxon>
    </lineage>
</organism>
<evidence type="ECO:0000256" key="3">
    <source>
        <dbReference type="ARBA" id="ARBA00022823"/>
    </source>
</evidence>
<keyword evidence="3 4" id="KW-0450">Lipoyl</keyword>
<dbReference type="PROSITE" id="PS51826">
    <property type="entry name" value="PSBD"/>
    <property type="match status" value="1"/>
</dbReference>
<dbReference type="Proteomes" id="UP001236014">
    <property type="component" value="Chromosome"/>
</dbReference>
<protein>
    <recommendedName>
        <fullName evidence="4">Dihydrolipoamide acetyltransferase component of pyruvate dehydrogenase complex</fullName>
        <ecNumber evidence="4">2.3.1.-</ecNumber>
    </recommendedName>
</protein>
<keyword evidence="9" id="KW-1185">Reference proteome</keyword>
<evidence type="ECO:0000256" key="5">
    <source>
        <dbReference type="SAM" id="MobiDB-lite"/>
    </source>
</evidence>
<evidence type="ECO:0000313" key="8">
    <source>
        <dbReference type="EMBL" id="WIX77398.1"/>
    </source>
</evidence>
<dbReference type="KEGG" id="acab:QRX50_39320"/>
<dbReference type="SUPFAM" id="SSF51230">
    <property type="entry name" value="Single hybrid motif"/>
    <property type="match status" value="1"/>
</dbReference>